<feature type="binding site" evidence="22">
    <location>
        <position position="84"/>
    </location>
    <ligand>
        <name>ATP</name>
        <dbReference type="ChEBI" id="CHEBI:30616"/>
    </ligand>
</feature>
<evidence type="ECO:0000256" key="14">
    <source>
        <dbReference type="ARBA" id="ARBA00022842"/>
    </source>
</evidence>
<evidence type="ECO:0000256" key="20">
    <source>
        <dbReference type="PIRSR" id="PIRSR600829-1"/>
    </source>
</evidence>
<dbReference type="InterPro" id="IPR000829">
    <property type="entry name" value="DAGK"/>
</dbReference>
<evidence type="ECO:0000256" key="23">
    <source>
        <dbReference type="PIRSR" id="PIRSR600829-4"/>
    </source>
</evidence>
<dbReference type="AlphaFoldDB" id="A0A2D6YFL7"/>
<feature type="binding site" evidence="22">
    <location>
        <begin position="102"/>
        <end position="103"/>
    </location>
    <ligand>
        <name>ATP</name>
        <dbReference type="ChEBI" id="CHEBI:30616"/>
    </ligand>
</feature>
<feature type="binding site" evidence="21">
    <location>
        <position position="77"/>
    </location>
    <ligand>
        <name>substrate</name>
    </ligand>
</feature>
<dbReference type="PANTHER" id="PTHR34299">
    <property type="entry name" value="DIACYLGLYCEROL KINASE"/>
    <property type="match status" value="1"/>
</dbReference>
<sequence length="129" mass="14334">MEGESPTVPPHQTGWRRIKSAFCFSLDGFRACYTGEEAFRQEVWLATFLIPLSMLLPISALSTALLIASVLLVMIVEILNSAVETVVDRISKDHHLLSKKAKDMGSAAVFLSLVNLTVVWASVLWTEWN</sequence>
<evidence type="ECO:0000256" key="9">
    <source>
        <dbReference type="ARBA" id="ARBA00022692"/>
    </source>
</evidence>
<feature type="transmembrane region" description="Helical" evidence="24">
    <location>
        <begin position="54"/>
        <end position="83"/>
    </location>
</feature>
<evidence type="ECO:0000313" key="25">
    <source>
        <dbReference type="EMBL" id="MAH61971.1"/>
    </source>
</evidence>
<keyword evidence="17 24" id="KW-0472">Membrane</keyword>
<keyword evidence="7" id="KW-0997">Cell inner membrane</keyword>
<name>A0A2D6YFL7_9DELT</name>
<evidence type="ECO:0000313" key="26">
    <source>
        <dbReference type="Proteomes" id="UP000226525"/>
    </source>
</evidence>
<evidence type="ECO:0000256" key="22">
    <source>
        <dbReference type="PIRSR" id="PIRSR600829-3"/>
    </source>
</evidence>
<keyword evidence="11 22" id="KW-0547">Nucleotide-binding</keyword>
<evidence type="ECO:0000256" key="6">
    <source>
        <dbReference type="ARBA" id="ARBA00022516"/>
    </source>
</evidence>
<evidence type="ECO:0000256" key="17">
    <source>
        <dbReference type="ARBA" id="ARBA00023136"/>
    </source>
</evidence>
<evidence type="ECO:0000256" key="18">
    <source>
        <dbReference type="ARBA" id="ARBA00023209"/>
    </source>
</evidence>
<feature type="binding site" evidence="21">
    <location>
        <position position="17"/>
    </location>
    <ligand>
        <name>substrate</name>
    </ligand>
</feature>
<dbReference type="Pfam" id="PF01219">
    <property type="entry name" value="DAGK_prokar"/>
    <property type="match status" value="1"/>
</dbReference>
<gene>
    <name evidence="25" type="ORF">CMN54_00695</name>
</gene>
<keyword evidence="15 24" id="KW-1133">Transmembrane helix</keyword>
<dbReference type="InterPro" id="IPR033718">
    <property type="entry name" value="DAGK_prok"/>
</dbReference>
<evidence type="ECO:0000256" key="24">
    <source>
        <dbReference type="RuleBase" id="RU363065"/>
    </source>
</evidence>
<dbReference type="GO" id="GO:0004143">
    <property type="term" value="F:ATP-dependent diacylglycerol kinase activity"/>
    <property type="evidence" value="ECO:0007669"/>
    <property type="project" value="UniProtKB-EC"/>
</dbReference>
<evidence type="ECO:0000256" key="10">
    <source>
        <dbReference type="ARBA" id="ARBA00022723"/>
    </source>
</evidence>
<feature type="transmembrane region" description="Helical" evidence="24">
    <location>
        <begin position="104"/>
        <end position="125"/>
    </location>
</feature>
<dbReference type="PANTHER" id="PTHR34299:SF1">
    <property type="entry name" value="DIACYLGLYCEROL KINASE"/>
    <property type="match status" value="1"/>
</dbReference>
<keyword evidence="8 24" id="KW-0808">Transferase</keyword>
<organism evidence="25 26">
    <name type="scientific">SAR324 cluster bacterium</name>
    <dbReference type="NCBI Taxonomy" id="2024889"/>
    <lineage>
        <taxon>Bacteria</taxon>
        <taxon>Deltaproteobacteria</taxon>
        <taxon>SAR324 cluster</taxon>
    </lineage>
</organism>
<comment type="cofactor">
    <cofactor evidence="23">
        <name>Mg(2+)</name>
        <dbReference type="ChEBI" id="CHEBI:18420"/>
    </cofactor>
    <text evidence="23">Mn(2+), Zn(2+), Cd(2+) and Co(2+) support activity to lesser extents.</text>
</comment>
<evidence type="ECO:0000256" key="13">
    <source>
        <dbReference type="ARBA" id="ARBA00022840"/>
    </source>
</evidence>
<keyword evidence="19 24" id="KW-1208">Phospholipid metabolism</keyword>
<feature type="binding site" evidence="22">
    <location>
        <position position="36"/>
    </location>
    <ligand>
        <name>ATP</name>
        <dbReference type="ChEBI" id="CHEBI:30616"/>
    </ligand>
</feature>
<feature type="binding site" evidence="23">
    <location>
        <position position="36"/>
    </location>
    <ligand>
        <name>a divalent metal cation</name>
        <dbReference type="ChEBI" id="CHEBI:60240"/>
    </ligand>
</feature>
<keyword evidence="18" id="KW-0594">Phospholipid biosynthesis</keyword>
<feature type="binding site" evidence="21">
    <location>
        <begin position="38"/>
        <end position="42"/>
    </location>
    <ligand>
        <name>substrate</name>
    </ligand>
</feature>
<feature type="binding site" evidence="22">
    <location>
        <position position="17"/>
    </location>
    <ligand>
        <name>ATP</name>
        <dbReference type="ChEBI" id="CHEBI:30616"/>
    </ligand>
</feature>
<evidence type="ECO:0000256" key="5">
    <source>
        <dbReference type="ARBA" id="ARBA00022475"/>
    </source>
</evidence>
<accession>A0A2D6YFL7</accession>
<dbReference type="EC" id="2.7.1.107" evidence="3 24"/>
<dbReference type="GO" id="GO:0005524">
    <property type="term" value="F:ATP binding"/>
    <property type="evidence" value="ECO:0007669"/>
    <property type="project" value="UniProtKB-KW"/>
</dbReference>
<evidence type="ECO:0000256" key="4">
    <source>
        <dbReference type="ARBA" id="ARBA00017575"/>
    </source>
</evidence>
<evidence type="ECO:0000256" key="16">
    <source>
        <dbReference type="ARBA" id="ARBA00023098"/>
    </source>
</evidence>
<evidence type="ECO:0000256" key="19">
    <source>
        <dbReference type="ARBA" id="ARBA00023264"/>
    </source>
</evidence>
<keyword evidence="9 24" id="KW-0812">Transmembrane</keyword>
<keyword evidence="12 24" id="KW-0418">Kinase</keyword>
<dbReference type="Gene3D" id="1.10.287.3610">
    <property type="match status" value="1"/>
</dbReference>
<comment type="function">
    <text evidence="24">Catalyzes the ATP-dependent phosphorylation of sn-l,2-diacylglycerol (DAG) to phosphatidic acid. Involved in the recycling of diacylglycerol produced as a by-product during membrane-derived oligosaccharide (MDO) biosynthesis.</text>
</comment>
<dbReference type="PROSITE" id="PS01069">
    <property type="entry name" value="DAGK_PROKAR"/>
    <property type="match status" value="1"/>
</dbReference>
<feature type="binding site" evidence="21">
    <location>
        <begin position="120"/>
        <end position="125"/>
    </location>
    <ligand>
        <name>substrate</name>
    </ligand>
</feature>
<evidence type="ECO:0000256" key="1">
    <source>
        <dbReference type="ARBA" id="ARBA00004429"/>
    </source>
</evidence>
<dbReference type="GO" id="GO:0006654">
    <property type="term" value="P:phosphatidic acid biosynthetic process"/>
    <property type="evidence" value="ECO:0007669"/>
    <property type="project" value="InterPro"/>
</dbReference>
<keyword evidence="10 23" id="KW-0479">Metal-binding</keyword>
<dbReference type="Proteomes" id="UP000226525">
    <property type="component" value="Unassembled WGS sequence"/>
</dbReference>
<evidence type="ECO:0000256" key="8">
    <source>
        <dbReference type="ARBA" id="ARBA00022679"/>
    </source>
</evidence>
<dbReference type="GO" id="GO:0046872">
    <property type="term" value="F:metal ion binding"/>
    <property type="evidence" value="ECO:0007669"/>
    <property type="project" value="UniProtKB-KW"/>
</dbReference>
<comment type="similarity">
    <text evidence="2 24">Belongs to the bacterial diacylglycerol kinase family.</text>
</comment>
<reference evidence="26" key="1">
    <citation type="submission" date="2017-09" db="EMBL/GenBank/DDBJ databases">
        <title>The Reconstruction of 2,631 Draft Metagenome-Assembled Genomes from the Global Oceans.</title>
        <authorList>
            <person name="Tully B.J."/>
            <person name="Graham E.D."/>
            <person name="Heidelberg J.F."/>
        </authorList>
    </citation>
    <scope>NUCLEOTIDE SEQUENCE [LARGE SCALE GENOMIC DNA]</scope>
</reference>
<evidence type="ECO:0000256" key="2">
    <source>
        <dbReference type="ARBA" id="ARBA00005967"/>
    </source>
</evidence>
<feature type="binding site" evidence="21">
    <location>
        <position position="106"/>
    </location>
    <ligand>
        <name>substrate</name>
    </ligand>
</feature>
<dbReference type="EMBL" id="NZEX01000006">
    <property type="protein sequence ID" value="MAH61971.1"/>
    <property type="molecule type" value="Genomic_DNA"/>
</dbReference>
<proteinExistence type="inferred from homology"/>
<feature type="binding site" evidence="23">
    <location>
        <position position="84"/>
    </location>
    <ligand>
        <name>a divalent metal cation</name>
        <dbReference type="ChEBI" id="CHEBI:60240"/>
    </ligand>
</feature>
<evidence type="ECO:0000256" key="11">
    <source>
        <dbReference type="ARBA" id="ARBA00022741"/>
    </source>
</evidence>
<dbReference type="CDD" id="cd14264">
    <property type="entry name" value="DAGK_IM"/>
    <property type="match status" value="1"/>
</dbReference>
<evidence type="ECO:0000256" key="12">
    <source>
        <dbReference type="ARBA" id="ARBA00022777"/>
    </source>
</evidence>
<evidence type="ECO:0000256" key="3">
    <source>
        <dbReference type="ARBA" id="ARBA00012133"/>
    </source>
</evidence>
<dbReference type="InterPro" id="IPR036945">
    <property type="entry name" value="DAGK_sf"/>
</dbReference>
<comment type="catalytic activity">
    <reaction evidence="24">
        <text>a 1,2-diacyl-sn-glycerol + ATP = a 1,2-diacyl-sn-glycero-3-phosphate + ADP + H(+)</text>
        <dbReference type="Rhea" id="RHEA:10272"/>
        <dbReference type="ChEBI" id="CHEBI:15378"/>
        <dbReference type="ChEBI" id="CHEBI:17815"/>
        <dbReference type="ChEBI" id="CHEBI:30616"/>
        <dbReference type="ChEBI" id="CHEBI:58608"/>
        <dbReference type="ChEBI" id="CHEBI:456216"/>
        <dbReference type="EC" id="2.7.1.107"/>
    </reaction>
</comment>
<keyword evidence="14 23" id="KW-0460">Magnesium</keyword>
<keyword evidence="5" id="KW-1003">Cell membrane</keyword>
<protein>
    <recommendedName>
        <fullName evidence="4 24">Diacylglycerol kinase</fullName>
        <ecNumber evidence="3 24">2.7.1.107</ecNumber>
    </recommendedName>
</protein>
<dbReference type="GO" id="GO:0005886">
    <property type="term" value="C:plasma membrane"/>
    <property type="evidence" value="ECO:0007669"/>
    <property type="project" value="UniProtKB-SubCell"/>
</dbReference>
<evidence type="ECO:0000256" key="21">
    <source>
        <dbReference type="PIRSR" id="PIRSR600829-2"/>
    </source>
</evidence>
<keyword evidence="16 24" id="KW-0443">Lipid metabolism</keyword>
<comment type="caution">
    <text evidence="25">The sequence shown here is derived from an EMBL/GenBank/DDBJ whole genome shotgun (WGS) entry which is preliminary data.</text>
</comment>
<comment type="caution">
    <text evidence="24">Lacks conserved residue(s) required for the propagation of feature annotation.</text>
</comment>
<keyword evidence="6" id="KW-0444">Lipid biosynthesis</keyword>
<evidence type="ECO:0000256" key="7">
    <source>
        <dbReference type="ARBA" id="ARBA00022519"/>
    </source>
</evidence>
<feature type="active site" description="Proton acceptor" evidence="20">
    <location>
        <position position="77"/>
    </location>
</feature>
<evidence type="ECO:0000256" key="15">
    <source>
        <dbReference type="ARBA" id="ARBA00022989"/>
    </source>
</evidence>
<comment type="subcellular location">
    <subcellularLocation>
        <location evidence="1">Cell inner membrane</location>
        <topology evidence="1">Multi-pass membrane protein</topology>
    </subcellularLocation>
</comment>
<keyword evidence="13 22" id="KW-0067">ATP-binding</keyword>